<protein>
    <submittedName>
        <fullName evidence="2">Uncharacterized protein</fullName>
    </submittedName>
</protein>
<dbReference type="PANTHER" id="PTHR35317:SF18">
    <property type="entry name" value="RNA-DIRECTED DNA POLYMERASE"/>
    <property type="match status" value="1"/>
</dbReference>
<organism evidence="2">
    <name type="scientific">Ananas comosus var. bracteatus</name>
    <name type="common">red pineapple</name>
    <dbReference type="NCBI Taxonomy" id="296719"/>
    <lineage>
        <taxon>Eukaryota</taxon>
        <taxon>Viridiplantae</taxon>
        <taxon>Streptophyta</taxon>
        <taxon>Embryophyta</taxon>
        <taxon>Tracheophyta</taxon>
        <taxon>Spermatophyta</taxon>
        <taxon>Magnoliopsida</taxon>
        <taxon>Liliopsida</taxon>
        <taxon>Poales</taxon>
        <taxon>Bromeliaceae</taxon>
        <taxon>Bromelioideae</taxon>
        <taxon>Ananas</taxon>
    </lineage>
</organism>
<dbReference type="AlphaFoldDB" id="A0A6V7NTE7"/>
<accession>A0A6V7NTE7</accession>
<evidence type="ECO:0000313" key="2">
    <source>
        <dbReference type="EMBL" id="CAD1821586.1"/>
    </source>
</evidence>
<dbReference type="EMBL" id="LR862141">
    <property type="protein sequence ID" value="CAD1821586.1"/>
    <property type="molecule type" value="Genomic_DNA"/>
</dbReference>
<gene>
    <name evidence="2" type="ORF">CB5_LOCUS4797</name>
</gene>
<dbReference type="Pfam" id="PF14223">
    <property type="entry name" value="Retrotran_gag_2"/>
    <property type="match status" value="1"/>
</dbReference>
<evidence type="ECO:0000256" key="1">
    <source>
        <dbReference type="SAM" id="MobiDB-lite"/>
    </source>
</evidence>
<feature type="compositionally biased region" description="Basic and acidic residues" evidence="1">
    <location>
        <begin position="263"/>
        <end position="272"/>
    </location>
</feature>
<feature type="compositionally biased region" description="Basic residues" evidence="1">
    <location>
        <begin position="242"/>
        <end position="251"/>
    </location>
</feature>
<proteinExistence type="predicted"/>
<dbReference type="PANTHER" id="PTHR35317">
    <property type="entry name" value="OS04G0629600 PROTEIN"/>
    <property type="match status" value="1"/>
</dbReference>
<sequence>MKTVLDWIKTQSAAPSAIPVEKSGQLAGTPPPKARDTSGVRDDDDSDDDGSIAPSIAEGRSKSFKVEAKIEIPNYDGVVDAEKLDAWLDQLETYFNLYNYSNAKKCEQLPTAHAMWIHLKEKFGGTTVIKLRQLTIKFDTYKKRPNHTIKQHLREMSNMIKELKSAGHILTDEQQVPAVIRSLPESWEHMKVNLTHNDSIKTFAHVARHVELEDERLAATRGPVHANMTESSSHKALGSGYKKFKSRKRKRVETGQGPKKNKFKENQKCKRF</sequence>
<name>A0A6V7NTE7_ANACO</name>
<feature type="region of interest" description="Disordered" evidence="1">
    <location>
        <begin position="226"/>
        <end position="272"/>
    </location>
</feature>
<reference evidence="2" key="1">
    <citation type="submission" date="2020-07" db="EMBL/GenBank/DDBJ databases">
        <authorList>
            <person name="Lin J."/>
        </authorList>
    </citation>
    <scope>NUCLEOTIDE SEQUENCE</scope>
</reference>
<feature type="region of interest" description="Disordered" evidence="1">
    <location>
        <begin position="16"/>
        <end position="56"/>
    </location>
</feature>